<feature type="domain" description="Protein CPL1-like" evidence="3">
    <location>
        <begin position="310"/>
        <end position="363"/>
    </location>
</feature>
<dbReference type="OrthoDB" id="439917at2759"/>
<evidence type="ECO:0000259" key="3">
    <source>
        <dbReference type="Pfam" id="PF21671"/>
    </source>
</evidence>
<protein>
    <recommendedName>
        <fullName evidence="3">Protein CPL1-like domain-containing protein</fullName>
    </recommendedName>
</protein>
<proteinExistence type="predicted"/>
<organism evidence="4 5">
    <name type="scientific">Rhodotorula taiwanensis</name>
    <dbReference type="NCBI Taxonomy" id="741276"/>
    <lineage>
        <taxon>Eukaryota</taxon>
        <taxon>Fungi</taxon>
        <taxon>Dikarya</taxon>
        <taxon>Basidiomycota</taxon>
        <taxon>Pucciniomycotina</taxon>
        <taxon>Microbotryomycetes</taxon>
        <taxon>Sporidiobolales</taxon>
        <taxon>Sporidiobolaceae</taxon>
        <taxon>Rhodotorula</taxon>
    </lineage>
</organism>
<keyword evidence="2" id="KW-0732">Signal</keyword>
<name>A0A2S5B9V9_9BASI</name>
<dbReference type="EMBL" id="PJQD01000036">
    <property type="protein sequence ID" value="POY73556.1"/>
    <property type="molecule type" value="Genomic_DNA"/>
</dbReference>
<reference evidence="4 5" key="1">
    <citation type="journal article" date="2018" name="Front. Microbiol.">
        <title>Prospects for Fungal Bioremediation of Acidic Radioactive Waste Sites: Characterization and Genome Sequence of Rhodotorula taiwanensis MD1149.</title>
        <authorList>
            <person name="Tkavc R."/>
            <person name="Matrosova V.Y."/>
            <person name="Grichenko O.E."/>
            <person name="Gostincar C."/>
            <person name="Volpe R.P."/>
            <person name="Klimenkova P."/>
            <person name="Gaidamakova E.K."/>
            <person name="Zhou C.E."/>
            <person name="Stewart B.J."/>
            <person name="Lyman M.G."/>
            <person name="Malfatti S.A."/>
            <person name="Rubinfeld B."/>
            <person name="Courtot M."/>
            <person name="Singh J."/>
            <person name="Dalgard C.L."/>
            <person name="Hamilton T."/>
            <person name="Frey K.G."/>
            <person name="Gunde-Cimerman N."/>
            <person name="Dugan L."/>
            <person name="Daly M.J."/>
        </authorList>
    </citation>
    <scope>NUCLEOTIDE SEQUENCE [LARGE SCALE GENOMIC DNA]</scope>
    <source>
        <strain evidence="4 5">MD1149</strain>
    </source>
</reference>
<gene>
    <name evidence="4" type="ORF">BMF94_3494</name>
</gene>
<dbReference type="Proteomes" id="UP000237144">
    <property type="component" value="Unassembled WGS sequence"/>
</dbReference>
<evidence type="ECO:0000313" key="4">
    <source>
        <dbReference type="EMBL" id="POY73556.1"/>
    </source>
</evidence>
<comment type="caution">
    <text evidence="4">The sequence shown here is derived from an EMBL/GenBank/DDBJ whole genome shotgun (WGS) entry which is preliminary data.</text>
</comment>
<evidence type="ECO:0000313" key="5">
    <source>
        <dbReference type="Proteomes" id="UP000237144"/>
    </source>
</evidence>
<dbReference type="InterPro" id="IPR038955">
    <property type="entry name" value="PriA/CPL1_fungi"/>
</dbReference>
<dbReference type="Pfam" id="PF21671">
    <property type="entry name" value="CPL1-like"/>
    <property type="match status" value="1"/>
</dbReference>
<dbReference type="STRING" id="741276.A0A2S5B9V9"/>
<feature type="signal peptide" evidence="2">
    <location>
        <begin position="1"/>
        <end position="23"/>
    </location>
</feature>
<keyword evidence="5" id="KW-1185">Reference proteome</keyword>
<feature type="chain" id="PRO_5015391567" description="Protein CPL1-like domain-containing protein" evidence="2">
    <location>
        <begin position="24"/>
        <end position="387"/>
    </location>
</feature>
<dbReference type="InterPro" id="IPR048661">
    <property type="entry name" value="CPL1-like"/>
</dbReference>
<accession>A0A2S5B9V9</accession>
<evidence type="ECO:0000256" key="2">
    <source>
        <dbReference type="SAM" id="SignalP"/>
    </source>
</evidence>
<dbReference type="PANTHER" id="PTHR35192">
    <property type="entry name" value="PROTEIN, PUTATIVE-RELATED"/>
    <property type="match status" value="1"/>
</dbReference>
<feature type="region of interest" description="Disordered" evidence="1">
    <location>
        <begin position="226"/>
        <end position="263"/>
    </location>
</feature>
<dbReference type="AlphaFoldDB" id="A0A2S5B9V9"/>
<feature type="compositionally biased region" description="Low complexity" evidence="1">
    <location>
        <begin position="226"/>
        <end position="241"/>
    </location>
</feature>
<evidence type="ECO:0000256" key="1">
    <source>
        <dbReference type="SAM" id="MobiDB-lite"/>
    </source>
</evidence>
<feature type="region of interest" description="Disordered" evidence="1">
    <location>
        <begin position="119"/>
        <end position="157"/>
    </location>
</feature>
<dbReference type="PANTHER" id="PTHR35192:SF2">
    <property type="entry name" value="APPLE DOMAIN-CONTAINING PROTEIN"/>
    <property type="match status" value="1"/>
</dbReference>
<sequence>MLQRVHCILLLAALALLASPATAAAVAVDAPAAEAALSESPKDSLVRRFTSPFAQLRERKTSRVGLAGAKKRTLSDELLSLLSVVKGPYNAAVSPGVHAGESKPSQGAHAAKPYYGASQGAHAAATNGAQPHKPSATWAAKPGASQANHKRGNVEAAPTAKAWYGASQNAHAATNTEKPWYGASQNAHAATNTAKPFYGASQNAHAATNTAKPYYGASQGAHAATAGQNTATAAAGGHPAPSMQPGNPHAAAAPKPQPSALYDSATNKAAKVVEYVKRMIAQEPWESLDSRLLCPTGETACPIFPRMGTYECLDTSIELQSCGGCASKGQGEDCTAIKGAQGVTCESGKCLVYSCEPGYFLDESFRRTNGGKGRCKALVNPKRSLSE</sequence>